<proteinExistence type="predicted"/>
<accession>A0ABR1UMV7</accession>
<feature type="region of interest" description="Disordered" evidence="1">
    <location>
        <begin position="191"/>
        <end position="229"/>
    </location>
</feature>
<feature type="compositionally biased region" description="Polar residues" evidence="1">
    <location>
        <begin position="249"/>
        <end position="259"/>
    </location>
</feature>
<reference evidence="2 3" key="1">
    <citation type="submission" date="2023-01" db="EMBL/GenBank/DDBJ databases">
        <title>Analysis of 21 Apiospora genomes using comparative genomics revels a genus with tremendous synthesis potential of carbohydrate active enzymes and secondary metabolites.</title>
        <authorList>
            <person name="Sorensen T."/>
        </authorList>
    </citation>
    <scope>NUCLEOTIDE SEQUENCE [LARGE SCALE GENOMIC DNA]</scope>
    <source>
        <strain evidence="2 3">CBS 83171</strain>
    </source>
</reference>
<evidence type="ECO:0000313" key="3">
    <source>
        <dbReference type="Proteomes" id="UP001446871"/>
    </source>
</evidence>
<comment type="caution">
    <text evidence="2">The sequence shown here is derived from an EMBL/GenBank/DDBJ whole genome shotgun (WGS) entry which is preliminary data.</text>
</comment>
<dbReference type="EMBL" id="JAQQWM010000006">
    <property type="protein sequence ID" value="KAK8060237.1"/>
    <property type="molecule type" value="Genomic_DNA"/>
</dbReference>
<dbReference type="Proteomes" id="UP001446871">
    <property type="component" value="Unassembled WGS sequence"/>
</dbReference>
<sequence>MDSDESSEALAPTSLDQLSLVQLEDKIDGHIRVNGHGQQVVDKYMEWLRQQVVKDIFAQENTLVFAWIQSLRNRGFEDSIIYSSFKAWKGIVDQEDPSSRRRYLMVDDEIRQVLESKQHTPPQPDSHIHSSRFHLIDTNNQPNQALEAFPPPGTKYLEKVGGKKRTGANETPVVNNKRVKSYNLPDQKLQSAEEVTLVDERGKLELSTDPTVHPGDRPSSAGSEAPEQRHMRLRNRSIHIILSPEHLQQESNASSGNKSSRTKQKQPVISKLEAKKSKKAQSYLCKRCHESGKSSTTSYLM</sequence>
<organism evidence="2 3">
    <name type="scientific">Apiospora saccharicola</name>
    <dbReference type="NCBI Taxonomy" id="335842"/>
    <lineage>
        <taxon>Eukaryota</taxon>
        <taxon>Fungi</taxon>
        <taxon>Dikarya</taxon>
        <taxon>Ascomycota</taxon>
        <taxon>Pezizomycotina</taxon>
        <taxon>Sordariomycetes</taxon>
        <taxon>Xylariomycetidae</taxon>
        <taxon>Amphisphaeriales</taxon>
        <taxon>Apiosporaceae</taxon>
        <taxon>Apiospora</taxon>
    </lineage>
</organism>
<protein>
    <submittedName>
        <fullName evidence="2">Uncharacterized protein</fullName>
    </submittedName>
</protein>
<name>A0ABR1UMV7_9PEZI</name>
<evidence type="ECO:0000313" key="2">
    <source>
        <dbReference type="EMBL" id="KAK8060237.1"/>
    </source>
</evidence>
<gene>
    <name evidence="2" type="ORF">PG996_010167</name>
</gene>
<keyword evidence="3" id="KW-1185">Reference proteome</keyword>
<evidence type="ECO:0000256" key="1">
    <source>
        <dbReference type="SAM" id="MobiDB-lite"/>
    </source>
</evidence>
<feature type="region of interest" description="Disordered" evidence="1">
    <location>
        <begin position="242"/>
        <end position="282"/>
    </location>
</feature>